<evidence type="ECO:0000256" key="1">
    <source>
        <dbReference type="ARBA" id="ARBA00004123"/>
    </source>
</evidence>
<dbReference type="PROSITE" id="PS50090">
    <property type="entry name" value="MYB_LIKE"/>
    <property type="match status" value="1"/>
</dbReference>
<dbReference type="Pfam" id="PF00249">
    <property type="entry name" value="Myb_DNA-binding"/>
    <property type="match status" value="1"/>
</dbReference>
<evidence type="ECO:0000259" key="8">
    <source>
        <dbReference type="PROSITE" id="PS50135"/>
    </source>
</evidence>
<evidence type="ECO:0000256" key="2">
    <source>
        <dbReference type="ARBA" id="ARBA00022723"/>
    </source>
</evidence>
<evidence type="ECO:0000256" key="4">
    <source>
        <dbReference type="ARBA" id="ARBA00022833"/>
    </source>
</evidence>
<dbReference type="CDD" id="cd00167">
    <property type="entry name" value="SANT"/>
    <property type="match status" value="1"/>
</dbReference>
<dbReference type="AlphaFoldDB" id="A0A6J1S348"/>
<accession>A0A6J1S348</accession>
<feature type="domain" description="HTH myb-type" evidence="9">
    <location>
        <begin position="163"/>
        <end position="215"/>
    </location>
</feature>
<evidence type="ECO:0000256" key="3">
    <source>
        <dbReference type="ARBA" id="ARBA00022771"/>
    </source>
</evidence>
<evidence type="ECO:0000256" key="6">
    <source>
        <dbReference type="SAM" id="MobiDB-lite"/>
    </source>
</evidence>
<dbReference type="GO" id="GO:0008270">
    <property type="term" value="F:zinc ion binding"/>
    <property type="evidence" value="ECO:0007669"/>
    <property type="project" value="UniProtKB-KW"/>
</dbReference>
<evidence type="ECO:0000256" key="5">
    <source>
        <dbReference type="PROSITE-ProRule" id="PRU00228"/>
    </source>
</evidence>
<keyword evidence="4" id="KW-0862">Zinc</keyword>
<dbReference type="Proteomes" id="UP000504606">
    <property type="component" value="Unplaced"/>
</dbReference>
<name>A0A6J1S348_FRAOC</name>
<organism evidence="10 11">
    <name type="scientific">Frankliniella occidentalis</name>
    <name type="common">Western flower thrips</name>
    <name type="synonym">Euthrips occidentalis</name>
    <dbReference type="NCBI Taxonomy" id="133901"/>
    <lineage>
        <taxon>Eukaryota</taxon>
        <taxon>Metazoa</taxon>
        <taxon>Ecdysozoa</taxon>
        <taxon>Arthropoda</taxon>
        <taxon>Hexapoda</taxon>
        <taxon>Insecta</taxon>
        <taxon>Pterygota</taxon>
        <taxon>Neoptera</taxon>
        <taxon>Paraneoptera</taxon>
        <taxon>Thysanoptera</taxon>
        <taxon>Terebrantia</taxon>
        <taxon>Thripoidea</taxon>
        <taxon>Thripidae</taxon>
        <taxon>Frankliniella</taxon>
    </lineage>
</organism>
<keyword evidence="3 5" id="KW-0863">Zinc-finger</keyword>
<evidence type="ECO:0000313" key="10">
    <source>
        <dbReference type="Proteomes" id="UP000504606"/>
    </source>
</evidence>
<feature type="domain" description="Myb-like" evidence="7">
    <location>
        <begin position="155"/>
        <end position="211"/>
    </location>
</feature>
<feature type="compositionally biased region" description="Basic and acidic residues" evidence="6">
    <location>
        <begin position="128"/>
        <end position="141"/>
    </location>
</feature>
<evidence type="ECO:0000259" key="9">
    <source>
        <dbReference type="PROSITE" id="PS51294"/>
    </source>
</evidence>
<dbReference type="GO" id="GO:0005634">
    <property type="term" value="C:nucleus"/>
    <property type="evidence" value="ECO:0007669"/>
    <property type="project" value="UniProtKB-SubCell"/>
</dbReference>
<dbReference type="SMART" id="SM00717">
    <property type="entry name" value="SANT"/>
    <property type="match status" value="1"/>
</dbReference>
<dbReference type="GO" id="GO:0070461">
    <property type="term" value="C:SAGA-type complex"/>
    <property type="evidence" value="ECO:0007669"/>
    <property type="project" value="UniProtKB-ARBA"/>
</dbReference>
<dbReference type="InterPro" id="IPR037830">
    <property type="entry name" value="ZZZ3"/>
</dbReference>
<sequence length="409" mass="46684">MDDNDIDDVISNGGEDEGEPCEFFFESDHLALKGNKDYLDLMKTLAILQAQRSRALQDLETIEKIKREALNDPESFISILQVGGDLGVPNRQVLAEVPNIEWSEYNTSAPSNLLIRPTTRRNVTSGHHKTDSRKVKDEDKNGEVTVRGRTFNQNKPETFNQLWTAEEQRRLEELLIEYPPEEVESRRYQKIAEALGNRTRMQVSSRVQKYFLKLMKAGLPVPGRAPRLPTETQKKGSHSRQRTNNFLSRPSTFFPQHQDLPVYMSDYDDGAELPDNIEDLLIVKTETTEYTLSDEQRKLNLLKKVKIEKESGNIHNGIHAGFKCDLCDEEPIVGTRWHCFDCPSNTSVDFCSDCVVSQLDSTTPHPPNHRLEAIGTHTTSTSNESYDPDYLSQSFSQSYNYLDSNFLPH</sequence>
<reference evidence="11" key="1">
    <citation type="submission" date="2025-08" db="UniProtKB">
        <authorList>
            <consortium name="RefSeq"/>
        </authorList>
    </citation>
    <scope>IDENTIFICATION</scope>
    <source>
        <tissue evidence="11">Whole organism</tissue>
    </source>
</reference>
<protein>
    <submittedName>
        <fullName evidence="11">ZZ-type zinc finger-containing protein 3</fullName>
    </submittedName>
</protein>
<evidence type="ECO:0000259" key="7">
    <source>
        <dbReference type="PROSITE" id="PS50090"/>
    </source>
</evidence>
<dbReference type="GeneID" id="113202978"/>
<dbReference type="CTD" id="33977"/>
<dbReference type="Pfam" id="PF00569">
    <property type="entry name" value="ZZ"/>
    <property type="match status" value="1"/>
</dbReference>
<dbReference type="InterPro" id="IPR043145">
    <property type="entry name" value="Znf_ZZ_sf"/>
</dbReference>
<evidence type="ECO:0000313" key="11">
    <source>
        <dbReference type="RefSeq" id="XP_026273231.1"/>
    </source>
</evidence>
<dbReference type="SUPFAM" id="SSF46689">
    <property type="entry name" value="Homeodomain-like"/>
    <property type="match status" value="1"/>
</dbReference>
<feature type="compositionally biased region" description="Polar residues" evidence="6">
    <location>
        <begin position="376"/>
        <end position="386"/>
    </location>
</feature>
<dbReference type="RefSeq" id="XP_026273231.1">
    <property type="nucleotide sequence ID" value="XM_026417446.2"/>
</dbReference>
<feature type="region of interest" description="Disordered" evidence="6">
    <location>
        <begin position="362"/>
        <end position="386"/>
    </location>
</feature>
<gene>
    <name evidence="11" type="primary">LOC113202978</name>
</gene>
<keyword evidence="10" id="KW-1185">Reference proteome</keyword>
<dbReference type="PROSITE" id="PS51294">
    <property type="entry name" value="HTH_MYB"/>
    <property type="match status" value="1"/>
</dbReference>
<dbReference type="PANTHER" id="PTHR22705">
    <property type="entry name" value="ZINC FINGER, ZZ DOMAIN CONTAINING 3"/>
    <property type="match status" value="1"/>
</dbReference>
<feature type="domain" description="ZZ-type" evidence="8">
    <location>
        <begin position="319"/>
        <end position="379"/>
    </location>
</feature>
<dbReference type="Gene3D" id="1.10.10.60">
    <property type="entry name" value="Homeodomain-like"/>
    <property type="match status" value="1"/>
</dbReference>
<feature type="region of interest" description="Disordered" evidence="6">
    <location>
        <begin position="222"/>
        <end position="250"/>
    </location>
</feature>
<dbReference type="InterPro" id="IPR000433">
    <property type="entry name" value="Znf_ZZ"/>
</dbReference>
<comment type="subcellular location">
    <subcellularLocation>
        <location evidence="1">Nucleus</location>
    </subcellularLocation>
</comment>
<dbReference type="Gene3D" id="3.30.60.90">
    <property type="match status" value="1"/>
</dbReference>
<keyword evidence="2" id="KW-0479">Metal-binding</keyword>
<dbReference type="InterPro" id="IPR017930">
    <property type="entry name" value="Myb_dom"/>
</dbReference>
<dbReference type="OrthoDB" id="20473at2759"/>
<proteinExistence type="predicted"/>
<dbReference type="SUPFAM" id="SSF57850">
    <property type="entry name" value="RING/U-box"/>
    <property type="match status" value="1"/>
</dbReference>
<dbReference type="InterPro" id="IPR009057">
    <property type="entry name" value="Homeodomain-like_sf"/>
</dbReference>
<dbReference type="PROSITE" id="PS50135">
    <property type="entry name" value="ZF_ZZ_2"/>
    <property type="match status" value="1"/>
</dbReference>
<dbReference type="PANTHER" id="PTHR22705:SF0">
    <property type="entry name" value="ZZ-TYPE ZINC FINGER-CONTAINING PROTEIN 3"/>
    <property type="match status" value="1"/>
</dbReference>
<feature type="region of interest" description="Disordered" evidence="6">
    <location>
        <begin position="121"/>
        <end position="141"/>
    </location>
</feature>
<dbReference type="KEGG" id="foc:113202978"/>
<dbReference type="InterPro" id="IPR001005">
    <property type="entry name" value="SANT/Myb"/>
</dbReference>